<dbReference type="PANTHER" id="PTHR15830:SF10">
    <property type="entry name" value="TELOMERE LENGTH REGULATION PROTEIN TEL2 HOMOLOG"/>
    <property type="match status" value="1"/>
</dbReference>
<protein>
    <recommendedName>
        <fullName evidence="9">Telomere length regulation protein conserved domain-containing protein</fullName>
    </recommendedName>
</protein>
<dbReference type="Gene3D" id="1.25.40.720">
    <property type="entry name" value="Telomere length regulation protein 2, C-terminal domain"/>
    <property type="match status" value="1"/>
</dbReference>
<dbReference type="InterPro" id="IPR019337">
    <property type="entry name" value="Telomere_length_regulation_dom"/>
</dbReference>
<dbReference type="Pfam" id="PF10193">
    <property type="entry name" value="Telomere_reg-2"/>
    <property type="match status" value="1"/>
</dbReference>
<name>A0ABR0WP92_REHGL</name>
<feature type="region of interest" description="Disordered" evidence="4">
    <location>
        <begin position="555"/>
        <end position="588"/>
    </location>
</feature>
<sequence length="1041" mass="115747">MDGEESAEKKRRELERRVLEKVGLVISSVDHAKHVDQVILALYSLAVCLFPLHPHSISGSVDEKYRDEVIFLGIVIRIMFRCGNVNLEASVFELPADVWCKSSYLPAEANLLPFKTGMLLYYVASNWLACFPASARKHVYDVFFLNGCAAETVQVVVPCLQLSGSGSHDSIAVCSNAERLVVLCLLENDLVLQMARDFAGFCQFEDLSHEQLKQAISEVSLLITSVPDKARRGAPASLSAHLFFKRLTTQLLHGVEEWDLRLVDKSAVANDIHMDGSILFVGEAFARICRRGSAGVLLSEIVPRILGHVRSALSSTSDLSISEIFESKPGSCFWLKIMEAVNDSHSVERVAEELLRQLAVQNVNDVEGYWVLWILFGRIYKCQTSFRFTFVEKFLLWKVFPTCCLRWIIHFAVLECSPDSSSLKSYNALGLSDTVHRLVVAWSRKEFVQSSPTEQQACILYVTAALGLCLEKMAKEDLDATKDGLHSILQGISCRLESPVYLIRKMASTIAFVFSKIIDPQNPLYLDDSCREEAIDWDFGLATPRKVPVTTIDHGDEKTTERESSSIVVSGEEIQKRGDNGVGNSSKARKKKESVFNLIDPDEVIDPATLNIESTFDEYESDNASENSETSSDSSLQPYDLTDDDADLKRKFTQLVDVVAALRKSDDAEGVEKALDVAEKLIRASPDELKYIAGDLAKILVQVRCSDFTVEGEEESAEEKRQKALVALIVTCPLESLDSLSKLLYSPNLDVSQRIMILDVMSDAAQELATARILKSEHRPMALISSTSDQPWFMPRNTGPPGAGSWKEISSTGTPLNWSYSYERELPSKAGKIKSGKTRRWSLRSAIQDNQLESSRNSFPQYAAAFMLPAMREYDKKRHGVDLLGRDFIVLGKLIYMLGVCMKCAAMHPEASVLASPLLDMLRSREISQHAEAYVRRSVLFAASCVLLALHPSYVASAVVEGNFEISEGLDWVRAWALRVAESDTDRECHTLAMACLQLHAEMALQASRALESSNDTSTAKSISLFPSVSNRSIKIPYLNS</sequence>
<keyword evidence="8" id="KW-1185">Reference proteome</keyword>
<dbReference type="InterPro" id="IPR038528">
    <property type="entry name" value="TEL2_C_sf"/>
</dbReference>
<accession>A0ABR0WP92</accession>
<comment type="caution">
    <text evidence="7">The sequence shown here is derived from an EMBL/GenBank/DDBJ whole genome shotgun (WGS) entry which is preliminary data.</text>
</comment>
<dbReference type="Proteomes" id="UP001318860">
    <property type="component" value="Unassembled WGS sequence"/>
</dbReference>
<comment type="subcellular location">
    <subcellularLocation>
        <location evidence="1">Cytoplasm</location>
    </subcellularLocation>
</comment>
<dbReference type="InterPro" id="IPR051970">
    <property type="entry name" value="TEL2_Regulation"/>
</dbReference>
<evidence type="ECO:0000256" key="3">
    <source>
        <dbReference type="ARBA" id="ARBA00022490"/>
    </source>
</evidence>
<dbReference type="Pfam" id="PF25320">
    <property type="entry name" value="TELO2_ARM"/>
    <property type="match status" value="1"/>
</dbReference>
<feature type="compositionally biased region" description="Low complexity" evidence="4">
    <location>
        <begin position="624"/>
        <end position="635"/>
    </location>
</feature>
<evidence type="ECO:0000256" key="4">
    <source>
        <dbReference type="SAM" id="MobiDB-lite"/>
    </source>
</evidence>
<comment type="similarity">
    <text evidence="2">Belongs to the TEL2 family.</text>
</comment>
<dbReference type="PANTHER" id="PTHR15830">
    <property type="entry name" value="TELOMERE LENGTH REGULATION PROTEIN TEL2 FAMILY MEMBER"/>
    <property type="match status" value="1"/>
</dbReference>
<dbReference type="EMBL" id="JABTTQ020000010">
    <property type="protein sequence ID" value="KAK6148152.1"/>
    <property type="molecule type" value="Genomic_DNA"/>
</dbReference>
<feature type="domain" description="TELO2 ARM repeat" evidence="6">
    <location>
        <begin position="295"/>
        <end position="537"/>
    </location>
</feature>
<dbReference type="InterPro" id="IPR057348">
    <property type="entry name" value="TELO2_ARM"/>
</dbReference>
<reference evidence="7 8" key="1">
    <citation type="journal article" date="2021" name="Comput. Struct. Biotechnol. J.">
        <title>De novo genome assembly of the potent medicinal plant Rehmannia glutinosa using nanopore technology.</title>
        <authorList>
            <person name="Ma L."/>
            <person name="Dong C."/>
            <person name="Song C."/>
            <person name="Wang X."/>
            <person name="Zheng X."/>
            <person name="Niu Y."/>
            <person name="Chen S."/>
            <person name="Feng W."/>
        </authorList>
    </citation>
    <scope>NUCLEOTIDE SEQUENCE [LARGE SCALE GENOMIC DNA]</scope>
    <source>
        <strain evidence="7">DH-2019</strain>
    </source>
</reference>
<evidence type="ECO:0000313" key="8">
    <source>
        <dbReference type="Proteomes" id="UP001318860"/>
    </source>
</evidence>
<gene>
    <name evidence="7" type="ORF">DH2020_019064</name>
</gene>
<evidence type="ECO:0000313" key="7">
    <source>
        <dbReference type="EMBL" id="KAK6148152.1"/>
    </source>
</evidence>
<evidence type="ECO:0000259" key="5">
    <source>
        <dbReference type="Pfam" id="PF10193"/>
    </source>
</evidence>
<feature type="region of interest" description="Disordered" evidence="4">
    <location>
        <begin position="618"/>
        <end position="640"/>
    </location>
</feature>
<evidence type="ECO:0000256" key="2">
    <source>
        <dbReference type="ARBA" id="ARBA00006133"/>
    </source>
</evidence>
<keyword evidence="3" id="KW-0963">Cytoplasm</keyword>
<proteinExistence type="inferred from homology"/>
<evidence type="ECO:0000259" key="6">
    <source>
        <dbReference type="Pfam" id="PF25320"/>
    </source>
</evidence>
<evidence type="ECO:0008006" key="9">
    <source>
        <dbReference type="Google" id="ProtNLM"/>
    </source>
</evidence>
<organism evidence="7 8">
    <name type="scientific">Rehmannia glutinosa</name>
    <name type="common">Chinese foxglove</name>
    <dbReference type="NCBI Taxonomy" id="99300"/>
    <lineage>
        <taxon>Eukaryota</taxon>
        <taxon>Viridiplantae</taxon>
        <taxon>Streptophyta</taxon>
        <taxon>Embryophyta</taxon>
        <taxon>Tracheophyta</taxon>
        <taxon>Spermatophyta</taxon>
        <taxon>Magnoliopsida</taxon>
        <taxon>eudicotyledons</taxon>
        <taxon>Gunneridae</taxon>
        <taxon>Pentapetalae</taxon>
        <taxon>asterids</taxon>
        <taxon>lamiids</taxon>
        <taxon>Lamiales</taxon>
        <taxon>Orobanchaceae</taxon>
        <taxon>Rehmannieae</taxon>
        <taxon>Rehmannia</taxon>
    </lineage>
</organism>
<feature type="domain" description="Telomere length regulation protein conserved" evidence="5">
    <location>
        <begin position="654"/>
        <end position="765"/>
    </location>
</feature>
<feature type="compositionally biased region" description="Basic and acidic residues" evidence="4">
    <location>
        <begin position="555"/>
        <end position="564"/>
    </location>
</feature>
<evidence type="ECO:0000256" key="1">
    <source>
        <dbReference type="ARBA" id="ARBA00004496"/>
    </source>
</evidence>